<dbReference type="PROSITE" id="PS51914">
    <property type="entry name" value="MRH"/>
    <property type="match status" value="1"/>
</dbReference>
<evidence type="ECO:0000256" key="9">
    <source>
        <dbReference type="ARBA" id="ARBA00022729"/>
    </source>
</evidence>
<evidence type="ECO:0000256" key="1">
    <source>
        <dbReference type="ARBA" id="ARBA00004304"/>
    </source>
</evidence>
<evidence type="ECO:0000256" key="3">
    <source>
        <dbReference type="ARBA" id="ARBA00004472"/>
    </source>
</evidence>
<evidence type="ECO:0000256" key="12">
    <source>
        <dbReference type="ARBA" id="ARBA00023006"/>
    </source>
</evidence>
<evidence type="ECO:0000256" key="11">
    <source>
        <dbReference type="ARBA" id="ARBA00022989"/>
    </source>
</evidence>
<dbReference type="Proteomes" id="UP000195602">
    <property type="component" value="Unassembled WGS sequence"/>
</dbReference>
<dbReference type="GO" id="GO:0006914">
    <property type="term" value="P:autophagy"/>
    <property type="evidence" value="ECO:0007669"/>
    <property type="project" value="UniProtKB-KW"/>
</dbReference>
<evidence type="ECO:0000256" key="4">
    <source>
        <dbReference type="ARBA" id="ARBA00004614"/>
    </source>
</evidence>
<evidence type="ECO:0000256" key="15">
    <source>
        <dbReference type="ARBA" id="ARBA00023136"/>
    </source>
</evidence>
<evidence type="ECO:0000256" key="2">
    <source>
        <dbReference type="ARBA" id="ARBA00004358"/>
    </source>
</evidence>
<comment type="subcellular location">
    <subcellularLocation>
        <location evidence="2">Cytoplasmic vesicle membrane</location>
        <topology evidence="2">Single-pass type I membrane protein</topology>
    </subcellularLocation>
    <subcellularLocation>
        <location evidence="4">Golgi apparatus membrane</location>
        <topology evidence="4">Single-pass type I membrane protein</topology>
    </subcellularLocation>
    <subcellularLocation>
        <location evidence="1">Mitochondrion membrane</location>
        <topology evidence="1">Single-pass membrane protein</topology>
    </subcellularLocation>
    <subcellularLocation>
        <location evidence="3">Preautophagosomal structure membrane</location>
        <topology evidence="3">Single-pass type I membrane protein</topology>
    </subcellularLocation>
</comment>
<dbReference type="InterPro" id="IPR009011">
    <property type="entry name" value="Man6P_isomerase_rcpt-bd_dom_sf"/>
</dbReference>
<evidence type="ECO:0000256" key="5">
    <source>
        <dbReference type="ARBA" id="ARBA00005363"/>
    </source>
</evidence>
<dbReference type="AlphaFoldDB" id="A0AA91Q2N9"/>
<dbReference type="PANTHER" id="PTHR15071">
    <property type="entry name" value="MANNOSE-6-PHOSPHATE RECEPTOR FAMILY MEMBER"/>
    <property type="match status" value="1"/>
</dbReference>
<keyword evidence="8 18" id="KW-0812">Transmembrane</keyword>
<evidence type="ECO:0000259" key="20">
    <source>
        <dbReference type="PROSITE" id="PS51914"/>
    </source>
</evidence>
<keyword evidence="11 18" id="KW-1133">Transmembrane helix</keyword>
<dbReference type="GO" id="GO:0030659">
    <property type="term" value="C:cytoplasmic vesicle membrane"/>
    <property type="evidence" value="ECO:0007669"/>
    <property type="project" value="UniProtKB-SubCell"/>
</dbReference>
<keyword evidence="9 19" id="KW-0732">Signal</keyword>
<gene>
    <name evidence="21" type="ORF">A9F13_03g01111</name>
</gene>
<dbReference type="Pfam" id="PF09451">
    <property type="entry name" value="ATG27"/>
    <property type="match status" value="1"/>
</dbReference>
<keyword evidence="16" id="KW-1015">Disulfide bond</keyword>
<dbReference type="InterPro" id="IPR044865">
    <property type="entry name" value="MRH_dom"/>
</dbReference>
<dbReference type="GO" id="GO:0034045">
    <property type="term" value="C:phagophore assembly site membrane"/>
    <property type="evidence" value="ECO:0007669"/>
    <property type="project" value="UniProtKB-SubCell"/>
</dbReference>
<evidence type="ECO:0000256" key="17">
    <source>
        <dbReference type="ARBA" id="ARBA00023329"/>
    </source>
</evidence>
<keyword evidence="10" id="KW-0653">Protein transport</keyword>
<evidence type="ECO:0000256" key="14">
    <source>
        <dbReference type="ARBA" id="ARBA00023128"/>
    </source>
</evidence>
<dbReference type="GO" id="GO:0015031">
    <property type="term" value="P:protein transport"/>
    <property type="evidence" value="ECO:0007669"/>
    <property type="project" value="UniProtKB-KW"/>
</dbReference>
<protein>
    <recommendedName>
        <fullName evidence="6">Autophagy-related protein 27</fullName>
    </recommendedName>
</protein>
<dbReference type="GO" id="GO:0031966">
    <property type="term" value="C:mitochondrial membrane"/>
    <property type="evidence" value="ECO:0007669"/>
    <property type="project" value="UniProtKB-SubCell"/>
</dbReference>
<dbReference type="InterPro" id="IPR018939">
    <property type="entry name" value="Autophagy-rel_prot_27"/>
</dbReference>
<feature type="chain" id="PRO_5041712578" description="Autophagy-related protein 27" evidence="19">
    <location>
        <begin position="19"/>
        <end position="261"/>
    </location>
</feature>
<evidence type="ECO:0000256" key="8">
    <source>
        <dbReference type="ARBA" id="ARBA00022692"/>
    </source>
</evidence>
<feature type="transmembrane region" description="Helical" evidence="18">
    <location>
        <begin position="186"/>
        <end position="210"/>
    </location>
</feature>
<dbReference type="KEGG" id="clus:A9F13_03g01111"/>
<feature type="signal peptide" evidence="19">
    <location>
        <begin position="1"/>
        <end position="18"/>
    </location>
</feature>
<dbReference type="EMBL" id="LYUB02000003">
    <property type="protein sequence ID" value="OVF09982.1"/>
    <property type="molecule type" value="Genomic_DNA"/>
</dbReference>
<evidence type="ECO:0000313" key="22">
    <source>
        <dbReference type="Proteomes" id="UP000195602"/>
    </source>
</evidence>
<evidence type="ECO:0000313" key="21">
    <source>
        <dbReference type="EMBL" id="OVF09982.1"/>
    </source>
</evidence>
<evidence type="ECO:0000256" key="7">
    <source>
        <dbReference type="ARBA" id="ARBA00022448"/>
    </source>
</evidence>
<keyword evidence="15 18" id="KW-0472">Membrane</keyword>
<keyword evidence="13" id="KW-0333">Golgi apparatus</keyword>
<evidence type="ECO:0000256" key="16">
    <source>
        <dbReference type="ARBA" id="ARBA00023157"/>
    </source>
</evidence>
<dbReference type="SUPFAM" id="SSF50911">
    <property type="entry name" value="Mannose 6-phosphate receptor domain"/>
    <property type="match status" value="1"/>
</dbReference>
<dbReference type="Gene3D" id="2.70.130.10">
    <property type="entry name" value="Mannose-6-phosphate receptor binding domain"/>
    <property type="match status" value="1"/>
</dbReference>
<comment type="caution">
    <text evidence="21">The sequence shown here is derived from an EMBL/GenBank/DDBJ whole genome shotgun (WGS) entry which is preliminary data.</text>
</comment>
<feature type="domain" description="MRH" evidence="20">
    <location>
        <begin position="19"/>
        <end position="169"/>
    </location>
</feature>
<evidence type="ECO:0000256" key="18">
    <source>
        <dbReference type="SAM" id="Phobius"/>
    </source>
</evidence>
<dbReference type="GO" id="GO:0000139">
    <property type="term" value="C:Golgi membrane"/>
    <property type="evidence" value="ECO:0007669"/>
    <property type="project" value="UniProtKB-SubCell"/>
</dbReference>
<evidence type="ECO:0000256" key="19">
    <source>
        <dbReference type="SAM" id="SignalP"/>
    </source>
</evidence>
<evidence type="ECO:0000256" key="13">
    <source>
        <dbReference type="ARBA" id="ARBA00023034"/>
    </source>
</evidence>
<proteinExistence type="inferred from homology"/>
<comment type="similarity">
    <text evidence="5">Belongs to the ATG27 family.</text>
</comment>
<dbReference type="PANTHER" id="PTHR15071:SF13">
    <property type="entry name" value="AUTOPHAGY-RELATED PROTEIN 27"/>
    <property type="match status" value="1"/>
</dbReference>
<keyword evidence="7" id="KW-0813">Transport</keyword>
<evidence type="ECO:0000256" key="6">
    <source>
        <dbReference type="ARBA" id="ARBA00013776"/>
    </source>
</evidence>
<reference evidence="21 22" key="1">
    <citation type="submission" date="2017-04" db="EMBL/GenBank/DDBJ databases">
        <title>Draft genome of the yeast Clavispora lusitaniae type strain CBS 6936.</title>
        <authorList>
            <person name="Durrens P."/>
            <person name="Klopp C."/>
            <person name="Biteau N."/>
            <person name="Fitton-Ouhabi V."/>
            <person name="Dementhon K."/>
            <person name="Accoceberry I."/>
            <person name="Sherman D.J."/>
            <person name="Noel T."/>
        </authorList>
    </citation>
    <scope>NUCLEOTIDE SEQUENCE [LARGE SCALE GENOMIC DNA]</scope>
    <source>
        <strain evidence="21 22">CBS 6936</strain>
    </source>
</reference>
<keyword evidence="12" id="KW-0072">Autophagy</keyword>
<keyword evidence="17" id="KW-0968">Cytoplasmic vesicle</keyword>
<name>A0AA91Q2N9_CLALS</name>
<evidence type="ECO:0000256" key="10">
    <source>
        <dbReference type="ARBA" id="ARBA00022927"/>
    </source>
</evidence>
<organism evidence="21 22">
    <name type="scientific">Clavispora lusitaniae</name>
    <name type="common">Candida lusitaniae</name>
    <dbReference type="NCBI Taxonomy" id="36911"/>
    <lineage>
        <taxon>Eukaryota</taxon>
        <taxon>Fungi</taxon>
        <taxon>Dikarya</taxon>
        <taxon>Ascomycota</taxon>
        <taxon>Saccharomycotina</taxon>
        <taxon>Pichiomycetes</taxon>
        <taxon>Metschnikowiaceae</taxon>
        <taxon>Clavispora</taxon>
    </lineage>
</organism>
<sequence length="261" mass="28612">MHFLQTVAALLLAGATTAFDCSAKQLEAYDFKSIEGVYTAQTTHDTPPSKTQLTWSIGVCKNVDSIDQCPKNSDVCGLTRIEADGQTLLAEIVGFNSNLQKTYIPFENDGANSESGVTIEYKGANWGTNLVDAKIRFVCDASGDNKLTISQWDGKVFMGEFRSSAACAKGKGKKPDSPKSADGESWGWFTWIFIFMVLFLSIYIIGGAWFQYNRGNSIDFASALREVLENFVDLLRGLPAFIREIVEKISGNSSRGEYSAV</sequence>
<accession>A0AA91Q2N9</accession>
<keyword evidence="14" id="KW-0496">Mitochondrion</keyword>